<keyword evidence="3" id="KW-0858">Xylan degradation</keyword>
<dbReference type="EMBL" id="QEEZ01000004">
    <property type="protein sequence ID" value="PWC02337.1"/>
    <property type="molecule type" value="Genomic_DNA"/>
</dbReference>
<keyword evidence="6" id="KW-0119">Carbohydrate metabolism</keyword>
<dbReference type="GO" id="GO:0030600">
    <property type="term" value="F:feruloyl esterase activity"/>
    <property type="evidence" value="ECO:0007669"/>
    <property type="project" value="InterPro"/>
</dbReference>
<keyword evidence="5" id="KW-0378">Hydrolase</keyword>
<evidence type="ECO:0000256" key="7">
    <source>
        <dbReference type="ARBA" id="ARBA00023326"/>
    </source>
</evidence>
<dbReference type="Proteomes" id="UP000244989">
    <property type="component" value="Unassembled WGS sequence"/>
</dbReference>
<dbReference type="InterPro" id="IPR003140">
    <property type="entry name" value="PLipase/COase/thioEstase"/>
</dbReference>
<evidence type="ECO:0000256" key="4">
    <source>
        <dbReference type="ARBA" id="ARBA00022729"/>
    </source>
</evidence>
<dbReference type="SUPFAM" id="SSF53474">
    <property type="entry name" value="alpha/beta-Hydrolases"/>
    <property type="match status" value="1"/>
</dbReference>
<dbReference type="GO" id="GO:0005576">
    <property type="term" value="C:extracellular region"/>
    <property type="evidence" value="ECO:0007669"/>
    <property type="project" value="UniProtKB-SubCell"/>
</dbReference>
<dbReference type="RefSeq" id="WP_108431560.1">
    <property type="nucleotide sequence ID" value="NZ_QEEZ01000004.1"/>
</dbReference>
<protein>
    <recommendedName>
        <fullName evidence="9">Phospholipase/carboxylesterase/thioesterase domain-containing protein</fullName>
    </recommendedName>
</protein>
<evidence type="ECO:0000256" key="3">
    <source>
        <dbReference type="ARBA" id="ARBA00022651"/>
    </source>
</evidence>
<dbReference type="GO" id="GO:0045493">
    <property type="term" value="P:xylan catabolic process"/>
    <property type="evidence" value="ECO:0007669"/>
    <property type="project" value="UniProtKB-KW"/>
</dbReference>
<sequence>MKSLLPHRLLALSLAAALSVSACGAPSDDPASTPAPQRHTIADREVLIDVPSHPSPEALIISFHGYGLDAEDNRQRNQLVRTGAVVAYPQGEQAAAGQAWSTAPYASTTVAEDAAFVDEIIAEVEAEHAIEDVYLVGFSNGAGFAAEYACANPDRISGVATFSGVYYPAERSECNAPIPQLTVHGGADTTISIDGGQRHGETYLPARVLVEQAAERNGCAGETRETEEFRVHRTIDYQKCVVPLRFVEVTGGMHYWPGAADDPNPHVPEGFGTELVADFFGLSG</sequence>
<accession>A0A2U1T8J6</accession>
<dbReference type="PANTHER" id="PTHR38050:SF2">
    <property type="entry name" value="FERULOYL ESTERASE C-RELATED"/>
    <property type="match status" value="1"/>
</dbReference>
<keyword evidence="7" id="KW-0624">Polysaccharide degradation</keyword>
<reference evidence="11" key="1">
    <citation type="submission" date="2018-04" db="EMBL/GenBank/DDBJ databases">
        <authorList>
            <person name="Liu S."/>
            <person name="Wang Z."/>
            <person name="Li J."/>
        </authorList>
    </citation>
    <scope>NUCLEOTIDE SEQUENCE [LARGE SCALE GENOMIC DNA]</scope>
    <source>
        <strain evidence="11">2189</strain>
    </source>
</reference>
<dbReference type="Pfam" id="PF02230">
    <property type="entry name" value="Abhydrolase_2"/>
    <property type="match status" value="1"/>
</dbReference>
<evidence type="ECO:0000256" key="2">
    <source>
        <dbReference type="ARBA" id="ARBA00022525"/>
    </source>
</evidence>
<keyword evidence="4 8" id="KW-0732">Signal</keyword>
<feature type="signal peptide" evidence="8">
    <location>
        <begin position="1"/>
        <end position="24"/>
    </location>
</feature>
<evidence type="ECO:0000313" key="11">
    <source>
        <dbReference type="Proteomes" id="UP000244989"/>
    </source>
</evidence>
<dbReference type="InterPro" id="IPR043595">
    <property type="entry name" value="FaeB/C/D"/>
</dbReference>
<keyword evidence="11" id="KW-1185">Reference proteome</keyword>
<evidence type="ECO:0000313" key="10">
    <source>
        <dbReference type="EMBL" id="PWC02337.1"/>
    </source>
</evidence>
<dbReference type="KEGG" id="cyz:C3B44_05910"/>
<evidence type="ECO:0000256" key="8">
    <source>
        <dbReference type="SAM" id="SignalP"/>
    </source>
</evidence>
<keyword evidence="2" id="KW-0964">Secreted</keyword>
<evidence type="ECO:0000256" key="1">
    <source>
        <dbReference type="ARBA" id="ARBA00004613"/>
    </source>
</evidence>
<organism evidence="10 11">
    <name type="scientific">Corynebacterium yudongzhengii</name>
    <dbReference type="NCBI Taxonomy" id="2080740"/>
    <lineage>
        <taxon>Bacteria</taxon>
        <taxon>Bacillati</taxon>
        <taxon>Actinomycetota</taxon>
        <taxon>Actinomycetes</taxon>
        <taxon>Mycobacteriales</taxon>
        <taxon>Corynebacteriaceae</taxon>
        <taxon>Corynebacterium</taxon>
    </lineage>
</organism>
<comment type="caution">
    <text evidence="10">The sequence shown here is derived from an EMBL/GenBank/DDBJ whole genome shotgun (WGS) entry which is preliminary data.</text>
</comment>
<evidence type="ECO:0000256" key="5">
    <source>
        <dbReference type="ARBA" id="ARBA00022801"/>
    </source>
</evidence>
<dbReference type="AlphaFoldDB" id="A0A2U1T8J6"/>
<name>A0A2U1T8J6_9CORY</name>
<proteinExistence type="predicted"/>
<gene>
    <name evidence="10" type="ORF">DF222_03130</name>
</gene>
<dbReference type="PROSITE" id="PS51257">
    <property type="entry name" value="PROKAR_LIPOPROTEIN"/>
    <property type="match status" value="1"/>
</dbReference>
<dbReference type="InterPro" id="IPR029058">
    <property type="entry name" value="AB_hydrolase_fold"/>
</dbReference>
<comment type="subcellular location">
    <subcellularLocation>
        <location evidence="1">Secreted</location>
    </subcellularLocation>
</comment>
<evidence type="ECO:0000256" key="6">
    <source>
        <dbReference type="ARBA" id="ARBA00023277"/>
    </source>
</evidence>
<evidence type="ECO:0000259" key="9">
    <source>
        <dbReference type="Pfam" id="PF02230"/>
    </source>
</evidence>
<dbReference type="PANTHER" id="PTHR38050">
    <property type="match status" value="1"/>
</dbReference>
<feature type="domain" description="Phospholipase/carboxylesterase/thioesterase" evidence="9">
    <location>
        <begin position="120"/>
        <end position="202"/>
    </location>
</feature>
<dbReference type="Gene3D" id="3.40.50.1820">
    <property type="entry name" value="alpha/beta hydrolase"/>
    <property type="match status" value="1"/>
</dbReference>
<feature type="chain" id="PRO_5039099813" description="Phospholipase/carboxylesterase/thioesterase domain-containing protein" evidence="8">
    <location>
        <begin position="25"/>
        <end position="284"/>
    </location>
</feature>